<organism evidence="1 2">
    <name type="scientific">Mycolicibacterium mucogenicum DSM 44124</name>
    <dbReference type="NCBI Taxonomy" id="1226753"/>
    <lineage>
        <taxon>Bacteria</taxon>
        <taxon>Bacillati</taxon>
        <taxon>Actinomycetota</taxon>
        <taxon>Actinomycetes</taxon>
        <taxon>Mycobacteriales</taxon>
        <taxon>Mycobacteriaceae</taxon>
        <taxon>Mycolicibacterium</taxon>
    </lineage>
</organism>
<dbReference type="RefSeq" id="WP_167542158.1">
    <property type="nucleotide sequence ID" value="NZ_ANBS01000001.1"/>
</dbReference>
<evidence type="ECO:0000313" key="2">
    <source>
        <dbReference type="Proteomes" id="UP000309231"/>
    </source>
</evidence>
<evidence type="ECO:0000313" key="1">
    <source>
        <dbReference type="EMBL" id="QPG70042.1"/>
    </source>
</evidence>
<reference evidence="1 2" key="2">
    <citation type="journal article" date="2019" name="Sci. Rep.">
        <title>Insight into the biology of Mycobacterium mucogenicum and Mycobacterium neoaurum clade members.</title>
        <authorList>
            <person name="Behra P.R.K."/>
            <person name="Pettersson B.M.F."/>
            <person name="Ramesh M."/>
            <person name="Dasgupta S."/>
            <person name="Kirsebom L.A."/>
        </authorList>
    </citation>
    <scope>NUCLEOTIDE SEQUENCE [LARGE SCALE GENOMIC DNA]</scope>
    <source>
        <strain evidence="1 2">DSM 44124</strain>
    </source>
</reference>
<proteinExistence type="predicted"/>
<name>A0A8E4W3B4_MYCMU</name>
<dbReference type="KEGG" id="mmuc:C1S78_003170"/>
<dbReference type="AlphaFoldDB" id="A0A8E4W3B4"/>
<protein>
    <submittedName>
        <fullName evidence="1">Uncharacterized protein</fullName>
    </submittedName>
</protein>
<accession>A0A8E4W3B4</accession>
<gene>
    <name evidence="1" type="ORF">C1S78_003170</name>
</gene>
<sequence>MSSLQTAFVYGSVIALSGLAAWLLSGRAIAQCVNNEERSLAHVPGDDWPEDDWCAK</sequence>
<dbReference type="EMBL" id="CP062008">
    <property type="protein sequence ID" value="QPG70042.1"/>
    <property type="molecule type" value="Genomic_DNA"/>
</dbReference>
<dbReference type="GeneID" id="76723886"/>
<reference evidence="1 2" key="1">
    <citation type="journal article" date="2019" name="BMC Evol. Biol.">
        <title>Comparative genomics of Mycobacterium mucogenicum and Mycobacterium neoaurum clade members emphasizing tRNA and non-coding RNA.</title>
        <authorList>
            <person name="Behra P.R.K."/>
            <person name="Pettersson B.M.F."/>
            <person name="Das S."/>
            <person name="Dasgupta S."/>
            <person name="Kirsebom L.A."/>
        </authorList>
    </citation>
    <scope>NUCLEOTIDE SEQUENCE [LARGE SCALE GENOMIC DNA]</scope>
    <source>
        <strain evidence="1 2">DSM 44124</strain>
    </source>
</reference>
<dbReference type="Proteomes" id="UP000309231">
    <property type="component" value="Chromosome"/>
</dbReference>
<keyword evidence="2" id="KW-1185">Reference proteome</keyword>